<evidence type="ECO:0000256" key="1">
    <source>
        <dbReference type="SAM" id="MobiDB-lite"/>
    </source>
</evidence>
<comment type="caution">
    <text evidence="2">The sequence shown here is derived from an EMBL/GenBank/DDBJ whole genome shotgun (WGS) entry which is preliminary data.</text>
</comment>
<feature type="region of interest" description="Disordered" evidence="1">
    <location>
        <begin position="1"/>
        <end position="30"/>
    </location>
</feature>
<keyword evidence="3" id="KW-1185">Reference proteome</keyword>
<feature type="compositionally biased region" description="Basic and acidic residues" evidence="1">
    <location>
        <begin position="7"/>
        <end position="17"/>
    </location>
</feature>
<sequence>MPQVDTDTARSKEREAPPSKPGDLWSSSPVLCEGQAGLDHAQIRAAVGTGDVSTGSRKM</sequence>
<gene>
    <name evidence="2" type="ORF">WMY93_017803</name>
</gene>
<reference evidence="3" key="1">
    <citation type="submission" date="2024-04" db="EMBL/GenBank/DDBJ databases">
        <title>Salinicola lusitanus LLJ914,a marine bacterium isolated from the Okinawa Trough.</title>
        <authorList>
            <person name="Li J."/>
        </authorList>
    </citation>
    <scope>NUCLEOTIDE SEQUENCE [LARGE SCALE GENOMIC DNA]</scope>
</reference>
<proteinExistence type="predicted"/>
<organism evidence="2 3">
    <name type="scientific">Mugilogobius chulae</name>
    <name type="common">yellowstripe goby</name>
    <dbReference type="NCBI Taxonomy" id="88201"/>
    <lineage>
        <taxon>Eukaryota</taxon>
        <taxon>Metazoa</taxon>
        <taxon>Chordata</taxon>
        <taxon>Craniata</taxon>
        <taxon>Vertebrata</taxon>
        <taxon>Euteleostomi</taxon>
        <taxon>Actinopterygii</taxon>
        <taxon>Neopterygii</taxon>
        <taxon>Teleostei</taxon>
        <taxon>Neoteleostei</taxon>
        <taxon>Acanthomorphata</taxon>
        <taxon>Gobiaria</taxon>
        <taxon>Gobiiformes</taxon>
        <taxon>Gobioidei</taxon>
        <taxon>Gobiidae</taxon>
        <taxon>Gobionellinae</taxon>
        <taxon>Mugilogobius</taxon>
    </lineage>
</organism>
<accession>A0AAW0NWE5</accession>
<protein>
    <submittedName>
        <fullName evidence="2">Uncharacterized protein</fullName>
    </submittedName>
</protein>
<dbReference type="AlphaFoldDB" id="A0AAW0NWE5"/>
<name>A0AAW0NWE5_9GOBI</name>
<evidence type="ECO:0000313" key="3">
    <source>
        <dbReference type="Proteomes" id="UP001460270"/>
    </source>
</evidence>
<dbReference type="Proteomes" id="UP001460270">
    <property type="component" value="Unassembled WGS sequence"/>
</dbReference>
<evidence type="ECO:0000313" key="2">
    <source>
        <dbReference type="EMBL" id="KAK7905196.1"/>
    </source>
</evidence>
<dbReference type="EMBL" id="JBBPFD010000012">
    <property type="protein sequence ID" value="KAK7905196.1"/>
    <property type="molecule type" value="Genomic_DNA"/>
</dbReference>